<dbReference type="Pfam" id="PF24957">
    <property type="entry name" value="DrmE_C"/>
    <property type="match status" value="1"/>
</dbReference>
<dbReference type="EMBL" id="CP045227">
    <property type="protein sequence ID" value="QFS51898.1"/>
    <property type="molecule type" value="Genomic_DNA"/>
</dbReference>
<evidence type="ECO:0000313" key="2">
    <source>
        <dbReference type="EMBL" id="QFS51898.1"/>
    </source>
</evidence>
<accession>A0A5P8WGJ2</accession>
<dbReference type="RefSeq" id="WP_152592202.1">
    <property type="nucleotide sequence ID" value="NZ_CP045227.1"/>
</dbReference>
<dbReference type="AlphaFoldDB" id="A0A5P8WGJ2"/>
<gene>
    <name evidence="2" type="ORF">GXM_09392</name>
</gene>
<feature type="domain" description="DISARM protein DrmE C-terminal" evidence="1">
    <location>
        <begin position="310"/>
        <end position="460"/>
    </location>
</feature>
<dbReference type="Proteomes" id="UP000326678">
    <property type="component" value="Chromosome Gxm2"/>
</dbReference>
<dbReference type="InterPro" id="IPR056666">
    <property type="entry name" value="DrmE_C"/>
</dbReference>
<evidence type="ECO:0000259" key="1">
    <source>
        <dbReference type="Pfam" id="PF24957"/>
    </source>
</evidence>
<keyword evidence="3" id="KW-1185">Reference proteome</keyword>
<dbReference type="KEGG" id="nsh:GXM_09392"/>
<sequence length="519" mass="59881">MTYISLSTVDKIYSYSSLVKIKQNLIVHTDFRIFCLSLKKFELLLGENVEEDYWKNFLRPLRQYRFKLCAAPLPFNHPMACQAETIKFIERQLKNCKFIYQDFASAADEMFNLLINLSKSHENPQLDFIATNYPNASIVLKESYLIAPLENLLSKIPQLHKTSILVPSQLRTNSCYEKLVVIGASRWFPDYIFTAPRTHEIDIVHYSCIKDKWQYKPVFVASLDNILPSNFVYLPISKKEEVNIKTTENLSEGIEADEIIPPSINWIKIAKKISTFSSFSDNEETIEARLFFLEKNTAVFLDINAKTIVIDLVEDDELQVKKELVTDIEIGMFIILRTNGGGDYIIPLANHILGEKAQNFRELQQLWKVRLNKKVDSSSLHDVSWRLVQLGSKMAKKEQNIRNWMSNRNIRPHEQEDFDAILTFVGLGDRLKEFHEAADKIDSAHRKAGKHIRQLLLHKVCNSNLQQLEQIGKMDFELPKADGGSMTAFRVVEINTEAITIPYSKISHPFQLDGEFIND</sequence>
<organism evidence="2 3">
    <name type="scientific">Nostoc sphaeroides CCNUC1</name>
    <dbReference type="NCBI Taxonomy" id="2653204"/>
    <lineage>
        <taxon>Bacteria</taxon>
        <taxon>Bacillati</taxon>
        <taxon>Cyanobacteriota</taxon>
        <taxon>Cyanophyceae</taxon>
        <taxon>Nostocales</taxon>
        <taxon>Nostocaceae</taxon>
        <taxon>Nostoc</taxon>
    </lineage>
</organism>
<protein>
    <recommendedName>
        <fullName evidence="1">DISARM protein DrmE C-terminal domain-containing protein</fullName>
    </recommendedName>
</protein>
<name>A0A5P8WGJ2_9NOSO</name>
<reference evidence="2 3" key="1">
    <citation type="submission" date="2019-10" db="EMBL/GenBank/DDBJ databases">
        <title>Genomic and transcriptomic insights into the perfect genentic adaptation of a filamentous nitrogen-fixing cyanobacterium to rice fields.</title>
        <authorList>
            <person name="Chen Z."/>
        </authorList>
    </citation>
    <scope>NUCLEOTIDE SEQUENCE [LARGE SCALE GENOMIC DNA]</scope>
    <source>
        <strain evidence="2">CCNUC1</strain>
    </source>
</reference>
<evidence type="ECO:0000313" key="3">
    <source>
        <dbReference type="Proteomes" id="UP000326678"/>
    </source>
</evidence>
<proteinExistence type="predicted"/>